<name>A0A397TZT1_9GLOM</name>
<dbReference type="Proteomes" id="UP000266673">
    <property type="component" value="Unassembled WGS sequence"/>
</dbReference>
<accession>A0A397TZT1</accession>
<comment type="caution">
    <text evidence="1">The sequence shown here is derived from an EMBL/GenBank/DDBJ whole genome shotgun (WGS) entry which is preliminary data.</text>
</comment>
<evidence type="ECO:0000313" key="1">
    <source>
        <dbReference type="EMBL" id="RIB02009.1"/>
    </source>
</evidence>
<reference evidence="1 2" key="1">
    <citation type="submission" date="2018-06" db="EMBL/GenBank/DDBJ databases">
        <title>Comparative genomics reveals the genomic features of Rhizophagus irregularis, R. cerebriforme, R. diaphanum and Gigaspora rosea, and their symbiotic lifestyle signature.</title>
        <authorList>
            <person name="Morin E."/>
            <person name="San Clemente H."/>
            <person name="Chen E.C.H."/>
            <person name="De La Providencia I."/>
            <person name="Hainaut M."/>
            <person name="Kuo A."/>
            <person name="Kohler A."/>
            <person name="Murat C."/>
            <person name="Tang N."/>
            <person name="Roy S."/>
            <person name="Loubradou J."/>
            <person name="Henrissat B."/>
            <person name="Grigoriev I.V."/>
            <person name="Corradi N."/>
            <person name="Roux C."/>
            <person name="Martin F.M."/>
        </authorList>
    </citation>
    <scope>NUCLEOTIDE SEQUENCE [LARGE SCALE GENOMIC DNA]</scope>
    <source>
        <strain evidence="1 2">DAOM 194757</strain>
    </source>
</reference>
<dbReference type="AlphaFoldDB" id="A0A397TZT1"/>
<keyword evidence="2" id="KW-1185">Reference proteome</keyword>
<evidence type="ECO:0000313" key="2">
    <source>
        <dbReference type="Proteomes" id="UP000266673"/>
    </source>
</evidence>
<dbReference type="EMBL" id="QKWP01002856">
    <property type="protein sequence ID" value="RIB02009.1"/>
    <property type="molecule type" value="Genomic_DNA"/>
</dbReference>
<sequence>MFFISIFIAIRVKTSKIHQSDSYLESIYHILNKYIHLKLISLECESSASTNEEESKDIKNIKVEESESTVNEYMPYGSIVIDYREIEPIHSSEKAKSITAYLLYSFEQPECVKEFCHSYMLIDIWNAPINEEESNDIEKSPNYDTPICSIIINNHEIEQIYYSSKESKLSTNYLLYSSETTGWR</sequence>
<proteinExistence type="predicted"/>
<gene>
    <name evidence="1" type="ORF">C2G38_2229096</name>
</gene>
<organism evidence="1 2">
    <name type="scientific">Gigaspora rosea</name>
    <dbReference type="NCBI Taxonomy" id="44941"/>
    <lineage>
        <taxon>Eukaryota</taxon>
        <taxon>Fungi</taxon>
        <taxon>Fungi incertae sedis</taxon>
        <taxon>Mucoromycota</taxon>
        <taxon>Glomeromycotina</taxon>
        <taxon>Glomeromycetes</taxon>
        <taxon>Diversisporales</taxon>
        <taxon>Gigasporaceae</taxon>
        <taxon>Gigaspora</taxon>
    </lineage>
</organism>
<protein>
    <submittedName>
        <fullName evidence="1">Uncharacterized protein</fullName>
    </submittedName>
</protein>